<organism evidence="1 2">
    <name type="scientific">Prymnesium parvum</name>
    <name type="common">Toxic golden alga</name>
    <dbReference type="NCBI Taxonomy" id="97485"/>
    <lineage>
        <taxon>Eukaryota</taxon>
        <taxon>Haptista</taxon>
        <taxon>Haptophyta</taxon>
        <taxon>Prymnesiophyceae</taxon>
        <taxon>Prymnesiales</taxon>
        <taxon>Prymnesiaceae</taxon>
        <taxon>Prymnesium</taxon>
    </lineage>
</organism>
<evidence type="ECO:0000313" key="2">
    <source>
        <dbReference type="Proteomes" id="UP001515480"/>
    </source>
</evidence>
<name>A0AB34IPB2_PRYPA</name>
<dbReference type="EMBL" id="JBGBPQ010000021">
    <property type="protein sequence ID" value="KAL1503835.1"/>
    <property type="molecule type" value="Genomic_DNA"/>
</dbReference>
<gene>
    <name evidence="1" type="ORF">AB1Y20_012301</name>
</gene>
<comment type="caution">
    <text evidence="1">The sequence shown here is derived from an EMBL/GenBank/DDBJ whole genome shotgun (WGS) entry which is preliminary data.</text>
</comment>
<proteinExistence type="predicted"/>
<reference evidence="1 2" key="1">
    <citation type="journal article" date="2024" name="Science">
        <title>Giant polyketide synthase enzymes in the biosynthesis of giant marine polyether toxins.</title>
        <authorList>
            <person name="Fallon T.R."/>
            <person name="Shende V.V."/>
            <person name="Wierzbicki I.H."/>
            <person name="Pendleton A.L."/>
            <person name="Watervoot N.F."/>
            <person name="Auber R.P."/>
            <person name="Gonzalez D.J."/>
            <person name="Wisecaver J.H."/>
            <person name="Moore B.S."/>
        </authorList>
    </citation>
    <scope>NUCLEOTIDE SEQUENCE [LARGE SCALE GENOMIC DNA]</scope>
    <source>
        <strain evidence="1 2">12B1</strain>
    </source>
</reference>
<accession>A0AB34IPB2</accession>
<evidence type="ECO:0000313" key="1">
    <source>
        <dbReference type="EMBL" id="KAL1503835.1"/>
    </source>
</evidence>
<keyword evidence="2" id="KW-1185">Reference proteome</keyword>
<protein>
    <submittedName>
        <fullName evidence="1">Uncharacterized protein</fullName>
    </submittedName>
</protein>
<dbReference type="AlphaFoldDB" id="A0AB34IPB2"/>
<sequence length="280" mass="30147">MVDALHAALRDAETHLLAISSFTRAKPMRAVVDESSFDDLKPAMLRCFAVLDWYARLTAAVGGALAELAAGESQAGQAALLGAIDACVLIESQFSAWSAAMNRFSWFKRTVKELGSKIAHDPDIALIRTNLDAFQAFIANVQFPIGIHMSGPLRAEVKKVPNHEATLLSALEFGVKRVTLPRPTDAELRPLPLLIVYADGDATPGSFNVFTAARPQLKGAMQLFKKFPEVEAAPPDSDDSEGAVKLHLAIMLQRCPHYTQQIGAKWGTPGAVGGTKCVVQ</sequence>
<dbReference type="Proteomes" id="UP001515480">
    <property type="component" value="Unassembled WGS sequence"/>
</dbReference>